<dbReference type="AlphaFoldDB" id="A0A0M0G3G2"/>
<organism evidence="13 14">
    <name type="scientific">Rossellomorea marisflavi</name>
    <dbReference type="NCBI Taxonomy" id="189381"/>
    <lineage>
        <taxon>Bacteria</taxon>
        <taxon>Bacillati</taxon>
        <taxon>Bacillota</taxon>
        <taxon>Bacilli</taxon>
        <taxon>Bacillales</taxon>
        <taxon>Bacillaceae</taxon>
        <taxon>Rossellomorea</taxon>
    </lineage>
</organism>
<comment type="caution">
    <text evidence="13">The sequence shown here is derived from an EMBL/GenBank/DDBJ whole genome shotgun (WGS) entry which is preliminary data.</text>
</comment>
<gene>
    <name evidence="13" type="ORF">AF331_17745</name>
</gene>
<dbReference type="RefSeq" id="WP_053429364.1">
    <property type="nucleotide sequence ID" value="NZ_LGUE01000005.1"/>
</dbReference>
<protein>
    <recommendedName>
        <fullName evidence="3">N-acetylglucosamine-6-phosphate deacetylase</fullName>
        <ecNumber evidence="2">3.5.1.25</ecNumber>
    </recommendedName>
</protein>
<dbReference type="SUPFAM" id="SSF51338">
    <property type="entry name" value="Composite domain of metallo-dependent hydrolases"/>
    <property type="match status" value="1"/>
</dbReference>
<dbReference type="InterPro" id="IPR003764">
    <property type="entry name" value="GlcNAc_6-P_deAcase"/>
</dbReference>
<dbReference type="InterPro" id="IPR032466">
    <property type="entry name" value="Metal_Hydrolase"/>
</dbReference>
<feature type="binding site" evidence="11">
    <location>
        <position position="138"/>
    </location>
    <ligand>
        <name>Zn(2+)</name>
        <dbReference type="ChEBI" id="CHEBI:29105"/>
    </ligand>
</feature>
<dbReference type="EMBL" id="LGUE01000005">
    <property type="protein sequence ID" value="KON83981.1"/>
    <property type="molecule type" value="Genomic_DNA"/>
</dbReference>
<evidence type="ECO:0000313" key="13">
    <source>
        <dbReference type="EMBL" id="KON83981.1"/>
    </source>
</evidence>
<evidence type="ECO:0000256" key="8">
    <source>
        <dbReference type="ARBA" id="ARBA00060590"/>
    </source>
</evidence>
<dbReference type="PATRIC" id="fig|189381.12.peg.4562"/>
<dbReference type="InterPro" id="IPR006680">
    <property type="entry name" value="Amidohydro-rel"/>
</dbReference>
<dbReference type="PIRSF" id="PIRSF038994">
    <property type="entry name" value="NagA"/>
    <property type="match status" value="1"/>
</dbReference>
<proteinExistence type="inferred from homology"/>
<dbReference type="Pfam" id="PF01979">
    <property type="entry name" value="Amidohydro_1"/>
    <property type="match status" value="1"/>
</dbReference>
<dbReference type="GO" id="GO:0006046">
    <property type="term" value="P:N-acetylglucosamine catabolic process"/>
    <property type="evidence" value="ECO:0007669"/>
    <property type="project" value="TreeGrafter"/>
</dbReference>
<evidence type="ECO:0000256" key="10">
    <source>
        <dbReference type="PIRSR" id="PIRSR038994-1"/>
    </source>
</evidence>
<comment type="similarity">
    <text evidence="1 9">Belongs to the metallo-dependent hydrolases superfamily. NagA family.</text>
</comment>
<evidence type="ECO:0000256" key="7">
    <source>
        <dbReference type="ARBA" id="ARBA00047647"/>
    </source>
</evidence>
<dbReference type="PANTHER" id="PTHR11113:SF14">
    <property type="entry name" value="N-ACETYLGLUCOSAMINE-6-PHOSPHATE DEACETYLASE"/>
    <property type="match status" value="1"/>
</dbReference>
<name>A0A0M0G3G2_9BACI</name>
<evidence type="ECO:0000256" key="11">
    <source>
        <dbReference type="PIRSR" id="PIRSR038994-3"/>
    </source>
</evidence>
<keyword evidence="4 11" id="KW-0479">Metal-binding</keyword>
<evidence type="ECO:0000256" key="6">
    <source>
        <dbReference type="ARBA" id="ARBA00023277"/>
    </source>
</evidence>
<dbReference type="NCBIfam" id="TIGR00221">
    <property type="entry name" value="nagA"/>
    <property type="match status" value="1"/>
</dbReference>
<evidence type="ECO:0000256" key="5">
    <source>
        <dbReference type="ARBA" id="ARBA00022801"/>
    </source>
</evidence>
<dbReference type="InterPro" id="IPR011059">
    <property type="entry name" value="Metal-dep_hydrolase_composite"/>
</dbReference>
<evidence type="ECO:0000256" key="1">
    <source>
        <dbReference type="ARBA" id="ARBA00010716"/>
    </source>
</evidence>
<feature type="binding site" evidence="11">
    <location>
        <position position="204"/>
    </location>
    <ligand>
        <name>Zn(2+)</name>
        <dbReference type="ChEBI" id="CHEBI:29105"/>
    </ligand>
</feature>
<feature type="binding site" evidence="11">
    <location>
        <position position="225"/>
    </location>
    <ligand>
        <name>Zn(2+)</name>
        <dbReference type="ChEBI" id="CHEBI:29105"/>
    </ligand>
</feature>
<evidence type="ECO:0000313" key="14">
    <source>
        <dbReference type="Proteomes" id="UP000037405"/>
    </source>
</evidence>
<comment type="cofactor">
    <cofactor evidence="11">
        <name>a divalent metal cation</name>
        <dbReference type="ChEBI" id="CHEBI:60240"/>
    </cofactor>
    <text evidence="11">Binds 1 divalent metal cation per subunit.</text>
</comment>
<evidence type="ECO:0000256" key="4">
    <source>
        <dbReference type="ARBA" id="ARBA00022723"/>
    </source>
</evidence>
<dbReference type="Gene3D" id="3.20.20.140">
    <property type="entry name" value="Metal-dependent hydrolases"/>
    <property type="match status" value="1"/>
</dbReference>
<dbReference type="EC" id="3.5.1.25" evidence="2"/>
<evidence type="ECO:0000256" key="3">
    <source>
        <dbReference type="ARBA" id="ARBA00018029"/>
    </source>
</evidence>
<evidence type="ECO:0000256" key="9">
    <source>
        <dbReference type="PIRNR" id="PIRNR038994"/>
    </source>
</evidence>
<feature type="active site" description="Proton donor/acceptor" evidence="10">
    <location>
        <position position="283"/>
    </location>
</feature>
<evidence type="ECO:0000256" key="2">
    <source>
        <dbReference type="ARBA" id="ARBA00011899"/>
    </source>
</evidence>
<dbReference type="GO" id="GO:0008448">
    <property type="term" value="F:N-acetylglucosamine-6-phosphate deacetylase activity"/>
    <property type="evidence" value="ECO:0007669"/>
    <property type="project" value="UniProtKB-EC"/>
</dbReference>
<dbReference type="SUPFAM" id="SSF51556">
    <property type="entry name" value="Metallo-dependent hydrolases"/>
    <property type="match status" value="1"/>
</dbReference>
<evidence type="ECO:0000259" key="12">
    <source>
        <dbReference type="Pfam" id="PF01979"/>
    </source>
</evidence>
<dbReference type="OrthoDB" id="9776488at2"/>
<keyword evidence="5 9" id="KW-0378">Hydrolase</keyword>
<dbReference type="PANTHER" id="PTHR11113">
    <property type="entry name" value="N-ACETYLGLUCOSAMINE-6-PHOSPHATE DEACETYLASE"/>
    <property type="match status" value="1"/>
</dbReference>
<accession>A0A0M0G3G2</accession>
<keyword evidence="6 9" id="KW-0119">Carbohydrate metabolism</keyword>
<sequence length="400" mass="42867">MNSTPIILLGGTIYGEDGVIQGGYLKIEDGLISSMGRKEELPSLEGCEVVQVPADHSIIPGMIDVHIHGANGADTMDGTKESLDVMAAVLPAEGTTSFLATTITEKKAAIDVALKNVRDYMEGHQHAGQAEILGIHLEGPFINPGRAGAQPAKSILTPDLDVFMEWERLSGGTIKLVTLAPELDGDHALISYLHSRGIVASAGHTSATYEQMENAIDAGLSHVTHLFNQMSGLHHREPGVVGAAFARPELMVELIADGVHVKPEVVNIAYRQVTDERFILITDSMRAKCLKNGQYDLGGQMVTVKDGVALLDPDTLAGSVLKMDHAFTNVQDFTGAGIVNAIRMASENPARQLGVFDRKGSLKTGKDADIVMMDASQKITATYCKGTLAYERKEDSHETD</sequence>
<keyword evidence="14" id="KW-1185">Reference proteome</keyword>
<dbReference type="GO" id="GO:0046872">
    <property type="term" value="F:metal ion binding"/>
    <property type="evidence" value="ECO:0007669"/>
    <property type="project" value="UniProtKB-KW"/>
</dbReference>
<comment type="catalytic activity">
    <reaction evidence="7">
        <text>N-acetyl-D-glucosamine 6-phosphate + H2O = D-glucosamine 6-phosphate + acetate</text>
        <dbReference type="Rhea" id="RHEA:22936"/>
        <dbReference type="ChEBI" id="CHEBI:15377"/>
        <dbReference type="ChEBI" id="CHEBI:30089"/>
        <dbReference type="ChEBI" id="CHEBI:57513"/>
        <dbReference type="ChEBI" id="CHEBI:58725"/>
        <dbReference type="EC" id="3.5.1.25"/>
    </reaction>
</comment>
<comment type="pathway">
    <text evidence="8">Amino-sugar metabolism; N-acetylneuraminate degradation; D-fructose 6-phosphate from N-acetylneuraminate: step 4/5.</text>
</comment>
<feature type="domain" description="Amidohydrolase-related" evidence="12">
    <location>
        <begin position="58"/>
        <end position="387"/>
    </location>
</feature>
<dbReference type="CDD" id="cd00854">
    <property type="entry name" value="NagA"/>
    <property type="match status" value="1"/>
</dbReference>
<dbReference type="Gene3D" id="2.30.40.10">
    <property type="entry name" value="Urease, subunit C, domain 1"/>
    <property type="match status" value="1"/>
</dbReference>
<reference evidence="14" key="1">
    <citation type="submission" date="2015-07" db="EMBL/GenBank/DDBJ databases">
        <title>Fjat-14235 jcm11544.</title>
        <authorList>
            <person name="Liu B."/>
            <person name="Wang J."/>
            <person name="Zhu Y."/>
            <person name="Liu G."/>
            <person name="Chen Q."/>
            <person name="Chen Z."/>
            <person name="Lan J."/>
            <person name="Che J."/>
            <person name="Ge C."/>
            <person name="Shi H."/>
            <person name="Pan Z."/>
            <person name="Liu X."/>
        </authorList>
    </citation>
    <scope>NUCLEOTIDE SEQUENCE [LARGE SCALE GENOMIC DNA]</scope>
    <source>
        <strain evidence="14">JCM 11544</strain>
    </source>
</reference>
<dbReference type="STRING" id="189381.GCA_900166615_02420"/>
<dbReference type="FunFam" id="3.20.20.140:FF:000004">
    <property type="entry name" value="N-acetylglucosamine-6-phosphate deacetylase"/>
    <property type="match status" value="1"/>
</dbReference>
<dbReference type="Proteomes" id="UP000037405">
    <property type="component" value="Unassembled WGS sequence"/>
</dbReference>